<dbReference type="SMART" id="SM00382">
    <property type="entry name" value="AAA"/>
    <property type="match status" value="1"/>
</dbReference>
<keyword evidence="3" id="KW-0067">ATP-binding</keyword>
<dbReference type="Pfam" id="PF00437">
    <property type="entry name" value="T2SSE"/>
    <property type="match status" value="1"/>
</dbReference>
<dbReference type="RefSeq" id="WP_204663097.1">
    <property type="nucleotide sequence ID" value="NZ_JAFBDT010000005.1"/>
</dbReference>
<sequence>MKRLRLGDMLVQQQIITEAQLFETLDEQKESGLKLGELLIRKRYLTEDQLFKVLEEQYGIPYMDINNIFIDPKVPKLISEGIASKYTAIPIALNKNVITVAMNDPLDMIAIDDIKIITGFEVDVVISPGADIKRAINRYYDATETAERAAHEYSQQSSETDDFLEEEDADVTNAPMVRLVNTVITQAVRSKASDIHIEPFERNVRIRYRIDGELMEVMTPAKNTHSGIVTRIKIMGKMNISEKRLPQDGRVETVIEGIPIDMRISILPTVYGEKVVIRLLDRSSLVLKKEDLGFSDHNLERFNKILKVPEGILLVTGPTGSGKTTTLYSVLKELNQINKNIITVEDPVEYRIDGINQVQVNNKAGMTFANGLRSILRQDPDIIMVGEIRDSETAEIAVRAAITGHVVLSTLHTNDTVSTISRLEDMGIEPFLVSSSVVGIIAQRLVKKICLKCKTTHEATPDELKALGMEGYGSLTVSHGPGCNSCNHTGYSGRTAIHEVLVLDRDLRNMIAEKASIDDIRTKAMEKGLSLLNDTCKELVLSGVTSVEEMVRMTYRID</sequence>
<dbReference type="Proteomes" id="UP000767854">
    <property type="component" value="Unassembled WGS sequence"/>
</dbReference>
<dbReference type="InterPro" id="IPR037257">
    <property type="entry name" value="T2SS_E_N_sf"/>
</dbReference>
<dbReference type="PANTHER" id="PTHR30258:SF1">
    <property type="entry name" value="PROTEIN TRANSPORT PROTEIN HOFB HOMOLOG"/>
    <property type="match status" value="1"/>
</dbReference>
<dbReference type="SUPFAM" id="SSF160246">
    <property type="entry name" value="EspE N-terminal domain-like"/>
    <property type="match status" value="1"/>
</dbReference>
<protein>
    <submittedName>
        <fullName evidence="5">Type IV pilus assembly protein PilB</fullName>
    </submittedName>
</protein>
<evidence type="ECO:0000313" key="5">
    <source>
        <dbReference type="EMBL" id="MBM7561521.1"/>
    </source>
</evidence>
<accession>A0ABS2MQ42</accession>
<dbReference type="Gene3D" id="3.30.300.160">
    <property type="entry name" value="Type II secretion system, protein E, N-terminal domain"/>
    <property type="match status" value="1"/>
</dbReference>
<dbReference type="Gene3D" id="3.40.50.300">
    <property type="entry name" value="P-loop containing nucleotide triphosphate hydrolases"/>
    <property type="match status" value="1"/>
</dbReference>
<gene>
    <name evidence="5" type="ORF">JOC49_001041</name>
</gene>
<dbReference type="Pfam" id="PF05157">
    <property type="entry name" value="MshEN"/>
    <property type="match status" value="1"/>
</dbReference>
<dbReference type="PANTHER" id="PTHR30258">
    <property type="entry name" value="TYPE II SECRETION SYSTEM PROTEIN GSPE-RELATED"/>
    <property type="match status" value="1"/>
</dbReference>
<dbReference type="EMBL" id="JAFBDT010000005">
    <property type="protein sequence ID" value="MBM7561521.1"/>
    <property type="molecule type" value="Genomic_DNA"/>
</dbReference>
<evidence type="ECO:0000313" key="6">
    <source>
        <dbReference type="Proteomes" id="UP000767854"/>
    </source>
</evidence>
<evidence type="ECO:0000256" key="1">
    <source>
        <dbReference type="ARBA" id="ARBA00006611"/>
    </source>
</evidence>
<comment type="similarity">
    <text evidence="1">Belongs to the GSP E family.</text>
</comment>
<evidence type="ECO:0000256" key="3">
    <source>
        <dbReference type="ARBA" id="ARBA00022840"/>
    </source>
</evidence>
<comment type="caution">
    <text evidence="5">The sequence shown here is derived from an EMBL/GenBank/DDBJ whole genome shotgun (WGS) entry which is preliminary data.</text>
</comment>
<reference evidence="5 6" key="1">
    <citation type="submission" date="2021-01" db="EMBL/GenBank/DDBJ databases">
        <title>Genomic Encyclopedia of Type Strains, Phase IV (KMG-IV): sequencing the most valuable type-strain genomes for metagenomic binning, comparative biology and taxonomic classification.</title>
        <authorList>
            <person name="Goeker M."/>
        </authorList>
    </citation>
    <scope>NUCLEOTIDE SEQUENCE [LARGE SCALE GENOMIC DNA]</scope>
    <source>
        <strain evidence="5 6">DSM 24436</strain>
    </source>
</reference>
<dbReference type="InterPro" id="IPR001482">
    <property type="entry name" value="T2SS/T4SS_dom"/>
</dbReference>
<evidence type="ECO:0000259" key="4">
    <source>
        <dbReference type="PROSITE" id="PS00662"/>
    </source>
</evidence>
<name>A0ABS2MQ42_9FIRM</name>
<evidence type="ECO:0000256" key="2">
    <source>
        <dbReference type="ARBA" id="ARBA00022741"/>
    </source>
</evidence>
<feature type="domain" description="Bacterial type II secretion system protein E" evidence="4">
    <location>
        <begin position="376"/>
        <end position="390"/>
    </location>
</feature>
<dbReference type="CDD" id="cd01129">
    <property type="entry name" value="PulE-GspE-like"/>
    <property type="match status" value="1"/>
</dbReference>
<dbReference type="InterPro" id="IPR003593">
    <property type="entry name" value="AAA+_ATPase"/>
</dbReference>
<organism evidence="5 6">
    <name type="scientific">Fusibacter tunisiensis</name>
    <dbReference type="NCBI Taxonomy" id="1008308"/>
    <lineage>
        <taxon>Bacteria</taxon>
        <taxon>Bacillati</taxon>
        <taxon>Bacillota</taxon>
        <taxon>Clostridia</taxon>
        <taxon>Eubacteriales</taxon>
        <taxon>Eubacteriales Family XII. Incertae Sedis</taxon>
        <taxon>Fusibacter</taxon>
    </lineage>
</organism>
<dbReference type="SUPFAM" id="SSF52540">
    <property type="entry name" value="P-loop containing nucleoside triphosphate hydrolases"/>
    <property type="match status" value="1"/>
</dbReference>
<keyword evidence="2" id="KW-0547">Nucleotide-binding</keyword>
<dbReference type="InterPro" id="IPR007831">
    <property type="entry name" value="T2SS_GspE_N"/>
</dbReference>
<dbReference type="InterPro" id="IPR027417">
    <property type="entry name" value="P-loop_NTPase"/>
</dbReference>
<keyword evidence="6" id="KW-1185">Reference proteome</keyword>
<dbReference type="PROSITE" id="PS00662">
    <property type="entry name" value="T2SP_E"/>
    <property type="match status" value="1"/>
</dbReference>
<dbReference type="Gene3D" id="3.30.450.90">
    <property type="match status" value="1"/>
</dbReference>
<proteinExistence type="inferred from homology"/>